<dbReference type="Ensembl" id="ENSACUT00000018983.1">
    <property type="protein sequence ID" value="ENSACUP00000017791.1"/>
    <property type="gene ID" value="ENSACUG00000011950.1"/>
</dbReference>
<dbReference type="AlphaFoldDB" id="A0A663N1Y4"/>
<organism evidence="1 2">
    <name type="scientific">Athene cunicularia</name>
    <name type="common">Burrowing owl</name>
    <name type="synonym">Speotyto cunicularia</name>
    <dbReference type="NCBI Taxonomy" id="194338"/>
    <lineage>
        <taxon>Eukaryota</taxon>
        <taxon>Metazoa</taxon>
        <taxon>Chordata</taxon>
        <taxon>Craniata</taxon>
        <taxon>Vertebrata</taxon>
        <taxon>Euteleostomi</taxon>
        <taxon>Archelosauria</taxon>
        <taxon>Archosauria</taxon>
        <taxon>Dinosauria</taxon>
        <taxon>Saurischia</taxon>
        <taxon>Theropoda</taxon>
        <taxon>Coelurosauria</taxon>
        <taxon>Aves</taxon>
        <taxon>Neognathae</taxon>
        <taxon>Neoaves</taxon>
        <taxon>Telluraves</taxon>
        <taxon>Strigiformes</taxon>
        <taxon>Strigidae</taxon>
        <taxon>Athene</taxon>
    </lineage>
</organism>
<reference evidence="1" key="2">
    <citation type="submission" date="2025-09" db="UniProtKB">
        <authorList>
            <consortium name="Ensembl"/>
        </authorList>
    </citation>
    <scope>IDENTIFICATION</scope>
</reference>
<name>A0A663N1Y4_ATHCN</name>
<reference evidence="1" key="1">
    <citation type="submission" date="2025-08" db="UniProtKB">
        <authorList>
            <consortium name="Ensembl"/>
        </authorList>
    </citation>
    <scope>IDENTIFICATION</scope>
</reference>
<evidence type="ECO:0000313" key="1">
    <source>
        <dbReference type="Ensembl" id="ENSACUP00000017791.1"/>
    </source>
</evidence>
<protein>
    <submittedName>
        <fullName evidence="1">Uncharacterized protein</fullName>
    </submittedName>
</protein>
<accession>A0A663N1Y4</accession>
<evidence type="ECO:0000313" key="2">
    <source>
        <dbReference type="Proteomes" id="UP000472269"/>
    </source>
</evidence>
<dbReference type="Proteomes" id="UP000472269">
    <property type="component" value="Unplaced"/>
</dbReference>
<proteinExistence type="predicted"/>
<keyword evidence="2" id="KW-1185">Reference proteome</keyword>
<sequence>MFSSLLQHQLLRTSILQDDAVAVALNASLSLMSQEMHRGKERDLQPLSKARACEKVMSLTFA</sequence>